<accession>A0ABW4I1C5</accession>
<proteinExistence type="predicted"/>
<feature type="signal peptide" evidence="1">
    <location>
        <begin position="1"/>
        <end position="21"/>
    </location>
</feature>
<dbReference type="EMBL" id="JBHUDY010000001">
    <property type="protein sequence ID" value="MFD1611236.1"/>
    <property type="molecule type" value="Genomic_DNA"/>
</dbReference>
<dbReference type="Proteomes" id="UP001597115">
    <property type="component" value="Unassembled WGS sequence"/>
</dbReference>
<evidence type="ECO:0000256" key="1">
    <source>
        <dbReference type="SAM" id="SignalP"/>
    </source>
</evidence>
<keyword evidence="1" id="KW-0732">Signal</keyword>
<dbReference type="NCBIfam" id="TIGR02595">
    <property type="entry name" value="PEP_CTERM"/>
    <property type="match status" value="1"/>
</dbReference>
<dbReference type="InterPro" id="IPR013424">
    <property type="entry name" value="Ice-binding_C"/>
</dbReference>
<reference evidence="4" key="1">
    <citation type="journal article" date="2019" name="Int. J. Syst. Evol. Microbiol.">
        <title>The Global Catalogue of Microorganisms (GCM) 10K type strain sequencing project: providing services to taxonomists for standard genome sequencing and annotation.</title>
        <authorList>
            <consortium name="The Broad Institute Genomics Platform"/>
            <consortium name="The Broad Institute Genome Sequencing Center for Infectious Disease"/>
            <person name="Wu L."/>
            <person name="Ma J."/>
        </authorList>
    </citation>
    <scope>NUCLEOTIDE SEQUENCE [LARGE SCALE GENOMIC DNA]</scope>
    <source>
        <strain evidence="4">CGMCC 1.16275</strain>
    </source>
</reference>
<evidence type="ECO:0000313" key="3">
    <source>
        <dbReference type="EMBL" id="MFD1611236.1"/>
    </source>
</evidence>
<dbReference type="RefSeq" id="WP_380887665.1">
    <property type="nucleotide sequence ID" value="NZ_JBHUDY010000001.1"/>
</dbReference>
<organism evidence="3 4">
    <name type="scientific">Sphingomonas tabacisoli</name>
    <dbReference type="NCBI Taxonomy" id="2249466"/>
    <lineage>
        <taxon>Bacteria</taxon>
        <taxon>Pseudomonadati</taxon>
        <taxon>Pseudomonadota</taxon>
        <taxon>Alphaproteobacteria</taxon>
        <taxon>Sphingomonadales</taxon>
        <taxon>Sphingomonadaceae</taxon>
        <taxon>Sphingomonas</taxon>
    </lineage>
</organism>
<feature type="domain" description="Ice-binding protein C-terminal" evidence="2">
    <location>
        <begin position="182"/>
        <end position="206"/>
    </location>
</feature>
<feature type="chain" id="PRO_5045929604" evidence="1">
    <location>
        <begin position="22"/>
        <end position="214"/>
    </location>
</feature>
<sequence>MKTSVAFLTGLFAIAAVPASAATTVSFNGGAGDLPAGVTVFQDFESFAAGSPGAAIGPNAFVYDGSVGGESARPAYGSTGNFGTVLTGGSYTVDFGATNAFAFVLGSLDTYNTLTLKYEDGSSQAYIGGQIINDLSFPSGDQISGETNGVVTYRVVDGPRLVGATFTSSQNSFEFDNLATAAVPEPATWAMMLGGFGLIGAVSRRRARATVAYA</sequence>
<evidence type="ECO:0000259" key="2">
    <source>
        <dbReference type="Pfam" id="PF07589"/>
    </source>
</evidence>
<comment type="caution">
    <text evidence="3">The sequence shown here is derived from an EMBL/GenBank/DDBJ whole genome shotgun (WGS) entry which is preliminary data.</text>
</comment>
<protein>
    <submittedName>
        <fullName evidence="3">PEPxxWA-CTERM sorting domain-containing protein</fullName>
    </submittedName>
</protein>
<gene>
    <name evidence="3" type="ORF">ACFSCW_05405</name>
</gene>
<name>A0ABW4I1C5_9SPHN</name>
<dbReference type="NCBIfam" id="NF035944">
    <property type="entry name" value="PEPxxWA-CTERM"/>
    <property type="match status" value="1"/>
</dbReference>
<keyword evidence="4" id="KW-1185">Reference proteome</keyword>
<evidence type="ECO:0000313" key="4">
    <source>
        <dbReference type="Proteomes" id="UP001597115"/>
    </source>
</evidence>
<dbReference type="Pfam" id="PF07589">
    <property type="entry name" value="PEP-CTERM"/>
    <property type="match status" value="1"/>
</dbReference>